<dbReference type="STRING" id="1703345.A3860_37850"/>
<sequence>MRYLTTVAIFSITLFASCNNGADKSLNYSLRDSITKKHLESFGSSIYSDTSDINYKVLKAYVVNDTSFFKKLNAEMEKGQKVKQQLENNDSCIHQLSLQNLGADEAYRFVFSEAFCQYKLNVTISRTADNSNIHFIILQDVWLHDTCKVINEYNRKITAQDWDNFSRLMDEADFWGLKSNNGVMGLDGSDLVTTGFKRHRTYDRKPKFNCVYRWGPSTLSIPFHFVLKLSGNTQGCVVVR</sequence>
<evidence type="ECO:0000313" key="2">
    <source>
        <dbReference type="Proteomes" id="UP000192796"/>
    </source>
</evidence>
<organism evidence="1 2">
    <name type="scientific">Niastella vici</name>
    <dbReference type="NCBI Taxonomy" id="1703345"/>
    <lineage>
        <taxon>Bacteria</taxon>
        <taxon>Pseudomonadati</taxon>
        <taxon>Bacteroidota</taxon>
        <taxon>Chitinophagia</taxon>
        <taxon>Chitinophagales</taxon>
        <taxon>Chitinophagaceae</taxon>
        <taxon>Niastella</taxon>
    </lineage>
</organism>
<dbReference type="AlphaFoldDB" id="A0A1V9FM51"/>
<keyword evidence="2" id="KW-1185">Reference proteome</keyword>
<comment type="caution">
    <text evidence="1">The sequence shown here is derived from an EMBL/GenBank/DDBJ whole genome shotgun (WGS) entry which is preliminary data.</text>
</comment>
<evidence type="ECO:0000313" key="1">
    <source>
        <dbReference type="EMBL" id="OQP59424.1"/>
    </source>
</evidence>
<dbReference type="RefSeq" id="WP_081154785.1">
    <property type="nucleotide sequence ID" value="NZ_LVYD01000081.1"/>
</dbReference>
<accession>A0A1V9FM51</accession>
<protein>
    <recommendedName>
        <fullName evidence="3">Lipoprotein</fullName>
    </recommendedName>
</protein>
<dbReference type="EMBL" id="LVYD01000081">
    <property type="protein sequence ID" value="OQP59424.1"/>
    <property type="molecule type" value="Genomic_DNA"/>
</dbReference>
<gene>
    <name evidence="1" type="ORF">A3860_37850</name>
</gene>
<reference evidence="1 2" key="1">
    <citation type="submission" date="2016-03" db="EMBL/GenBank/DDBJ databases">
        <title>Niastella vici sp. nov., isolated from farmland soil.</title>
        <authorList>
            <person name="Chen L."/>
            <person name="Wang D."/>
            <person name="Yang S."/>
            <person name="Wang G."/>
        </authorList>
    </citation>
    <scope>NUCLEOTIDE SEQUENCE [LARGE SCALE GENOMIC DNA]</scope>
    <source>
        <strain evidence="1 2">DJ57</strain>
    </source>
</reference>
<proteinExistence type="predicted"/>
<evidence type="ECO:0008006" key="3">
    <source>
        <dbReference type="Google" id="ProtNLM"/>
    </source>
</evidence>
<dbReference type="PROSITE" id="PS51257">
    <property type="entry name" value="PROKAR_LIPOPROTEIN"/>
    <property type="match status" value="1"/>
</dbReference>
<name>A0A1V9FM51_9BACT</name>
<dbReference type="Proteomes" id="UP000192796">
    <property type="component" value="Unassembled WGS sequence"/>
</dbReference>
<dbReference type="OrthoDB" id="678460at2"/>